<keyword evidence="3" id="KW-0813">Transport</keyword>
<feature type="region of interest" description="Disordered" evidence="12">
    <location>
        <begin position="66"/>
        <end position="108"/>
    </location>
</feature>
<sequence length="445" mass="49023">MSQRTQQAVGTARETVMAGAAEAGRVGRRIVRMIWDPQPVNNRTANRPVWCLGCSYAHESAARKESASAATATSEATPPTTPSATAPRAAADAAPETPPDSSSSSVSSSLAYDASAEDYGWPPAFMDDFESRIWMTYRSNFEPIARSSDPKASASLSFAMRLKTLADQSGFPSDTGWGCWRRGMTDREERELLARFADDPRAPYSIHNFVRHGAVACGKYPGEWFGPSATARCIQALASSNETSLRVYSTGDLPDVYEDSFMAIAKPDGVTFHPTLILVGTRLGIDKINQVYWESLTATLQLPQSVGIAGGRPSQSHYFVGAQQSGDNSEPGSYLFYLDPHFTRPALPFHEDVEMYSKDDIDSCHTKRLRRLHVREMDPSMLIGFLIRDEDDWDTWKDSVKYVQGKAVIRVSEHDPARGLPLEREGAIDEVETLSDDDEDSTLDT</sequence>
<evidence type="ECO:0000259" key="13">
    <source>
        <dbReference type="Pfam" id="PF03416"/>
    </source>
</evidence>
<dbReference type="InterPro" id="IPR005078">
    <property type="entry name" value="Peptidase_C54"/>
</dbReference>
<dbReference type="InterPro" id="IPR046792">
    <property type="entry name" value="Peptidase_C54_cat"/>
</dbReference>
<comment type="catalytic activity">
    <reaction evidence="10">
        <text>[protein]-C-terminal L-amino acid-glycyl-phosphatidylethanolamide + H2O = [protein]-C-terminal L-amino acid-glycine + a 1,2-diacyl-sn-glycero-3-phosphoethanolamine</text>
        <dbReference type="Rhea" id="RHEA:67548"/>
        <dbReference type="Rhea" id="RHEA-COMP:17323"/>
        <dbReference type="Rhea" id="RHEA-COMP:17324"/>
        <dbReference type="ChEBI" id="CHEBI:15377"/>
        <dbReference type="ChEBI" id="CHEBI:64612"/>
        <dbReference type="ChEBI" id="CHEBI:172940"/>
        <dbReference type="ChEBI" id="CHEBI:172941"/>
    </reaction>
    <physiologicalReaction direction="left-to-right" evidence="10">
        <dbReference type="Rhea" id="RHEA:67549"/>
    </physiologicalReaction>
</comment>
<keyword evidence="4 11" id="KW-0963">Cytoplasm</keyword>
<evidence type="ECO:0000256" key="10">
    <source>
        <dbReference type="ARBA" id="ARBA00029362"/>
    </source>
</evidence>
<gene>
    <name evidence="14" type="primary">ATG4</name>
    <name evidence="14" type="ORF">Daus18300_013665</name>
</gene>
<keyword evidence="5 11" id="KW-0645">Protease</keyword>
<comment type="similarity">
    <text evidence="2 11">Belongs to the peptidase C54 family.</text>
</comment>
<comment type="caution">
    <text evidence="14">The sequence shown here is derived from an EMBL/GenBank/DDBJ whole genome shotgun (WGS) entry which is preliminary data.</text>
</comment>
<dbReference type="EMBL" id="JAWRVE010000222">
    <property type="protein sequence ID" value="KAL1848296.1"/>
    <property type="molecule type" value="Genomic_DNA"/>
</dbReference>
<dbReference type="Proteomes" id="UP001583177">
    <property type="component" value="Unassembled WGS sequence"/>
</dbReference>
<feature type="region of interest" description="Disordered" evidence="12">
    <location>
        <begin position="420"/>
        <end position="445"/>
    </location>
</feature>
<keyword evidence="15" id="KW-1185">Reference proteome</keyword>
<evidence type="ECO:0000256" key="7">
    <source>
        <dbReference type="ARBA" id="ARBA00022807"/>
    </source>
</evidence>
<evidence type="ECO:0000256" key="8">
    <source>
        <dbReference type="ARBA" id="ARBA00022927"/>
    </source>
</evidence>
<evidence type="ECO:0000256" key="11">
    <source>
        <dbReference type="RuleBase" id="RU363115"/>
    </source>
</evidence>
<evidence type="ECO:0000313" key="15">
    <source>
        <dbReference type="Proteomes" id="UP001583177"/>
    </source>
</evidence>
<keyword evidence="7" id="KW-0788">Thiol protease</keyword>
<evidence type="ECO:0000256" key="3">
    <source>
        <dbReference type="ARBA" id="ARBA00022448"/>
    </source>
</evidence>
<feature type="compositionally biased region" description="Low complexity" evidence="12">
    <location>
        <begin position="67"/>
        <end position="108"/>
    </location>
</feature>
<reference evidence="14 15" key="1">
    <citation type="journal article" date="2024" name="IMA Fungus">
        <title>IMA Genome - F19 : A genome assembly and annotation guide to empower mycologists, including annotated draft genome sequences of Ceratocystis pirilliformis, Diaporthe australafricana, Fusarium ophioides, Paecilomyces lecythidis, and Sporothrix stenoceras.</title>
        <authorList>
            <person name="Aylward J."/>
            <person name="Wilson A.M."/>
            <person name="Visagie C.M."/>
            <person name="Spraker J."/>
            <person name="Barnes I."/>
            <person name="Buitendag C."/>
            <person name="Ceriani C."/>
            <person name="Del Mar Angel L."/>
            <person name="du Plessis D."/>
            <person name="Fuchs T."/>
            <person name="Gasser K."/>
            <person name="Kramer D."/>
            <person name="Li W."/>
            <person name="Munsamy K."/>
            <person name="Piso A."/>
            <person name="Price J.L."/>
            <person name="Sonnekus B."/>
            <person name="Thomas C."/>
            <person name="van der Nest A."/>
            <person name="van Dijk A."/>
            <person name="van Heerden A."/>
            <person name="van Vuuren N."/>
            <person name="Yilmaz N."/>
            <person name="Duong T.A."/>
            <person name="van der Merwe N.A."/>
            <person name="Wingfield M.J."/>
            <person name="Wingfield B.D."/>
        </authorList>
    </citation>
    <scope>NUCLEOTIDE SEQUENCE [LARGE SCALE GENOMIC DNA]</scope>
    <source>
        <strain evidence="14 15">CMW 18300</strain>
    </source>
</reference>
<evidence type="ECO:0000256" key="9">
    <source>
        <dbReference type="ARBA" id="ARBA00023006"/>
    </source>
</evidence>
<comment type="subcellular location">
    <subcellularLocation>
        <location evidence="11">Nucleus</location>
    </subcellularLocation>
    <subcellularLocation>
        <location evidence="11">Cytoplasm</location>
    </subcellularLocation>
    <subcellularLocation>
        <location evidence="1">Preautophagosomal structure</location>
    </subcellularLocation>
</comment>
<keyword evidence="8" id="KW-0653">Protein transport</keyword>
<feature type="compositionally biased region" description="Acidic residues" evidence="12">
    <location>
        <begin position="428"/>
        <end position="445"/>
    </location>
</feature>
<dbReference type="EC" id="3.4.22.-" evidence="11"/>
<comment type="function">
    <text evidence="11">Required for selective autophagic degradation of the nucleus (nucleophagy) as well as for mitophagy which contributes to regulate mitochondrial quantity and quality by eliminating the mitochondria to a basal level to fulfill cellular energy requirements and preventing excess ROS production.</text>
</comment>
<keyword evidence="6 11" id="KW-0378">Hydrolase</keyword>
<organism evidence="14 15">
    <name type="scientific">Diaporthe australafricana</name>
    <dbReference type="NCBI Taxonomy" id="127596"/>
    <lineage>
        <taxon>Eukaryota</taxon>
        <taxon>Fungi</taxon>
        <taxon>Dikarya</taxon>
        <taxon>Ascomycota</taxon>
        <taxon>Pezizomycotina</taxon>
        <taxon>Sordariomycetes</taxon>
        <taxon>Sordariomycetidae</taxon>
        <taxon>Diaporthales</taxon>
        <taxon>Diaporthaceae</taxon>
        <taxon>Diaporthe</taxon>
    </lineage>
</organism>
<feature type="domain" description="Peptidase C54 catalytic" evidence="13">
    <location>
        <begin position="186"/>
        <end position="398"/>
    </location>
</feature>
<evidence type="ECO:0000256" key="2">
    <source>
        <dbReference type="ARBA" id="ARBA00010958"/>
    </source>
</evidence>
<name>A0ABR3VYC0_9PEZI</name>
<evidence type="ECO:0000313" key="14">
    <source>
        <dbReference type="EMBL" id="KAL1848296.1"/>
    </source>
</evidence>
<dbReference type="GO" id="GO:0006508">
    <property type="term" value="P:proteolysis"/>
    <property type="evidence" value="ECO:0007669"/>
    <property type="project" value="UniProtKB-KW"/>
</dbReference>
<keyword evidence="11" id="KW-0539">Nucleus</keyword>
<accession>A0ABR3VYC0</accession>
<evidence type="ECO:0000256" key="6">
    <source>
        <dbReference type="ARBA" id="ARBA00022801"/>
    </source>
</evidence>
<evidence type="ECO:0000256" key="4">
    <source>
        <dbReference type="ARBA" id="ARBA00022490"/>
    </source>
</evidence>
<dbReference type="Pfam" id="PF03416">
    <property type="entry name" value="Peptidase_C54"/>
    <property type="match status" value="2"/>
</dbReference>
<dbReference type="InterPro" id="IPR038765">
    <property type="entry name" value="Papain-like_cys_pep_sf"/>
</dbReference>
<evidence type="ECO:0000256" key="5">
    <source>
        <dbReference type="ARBA" id="ARBA00022670"/>
    </source>
</evidence>
<dbReference type="SUPFAM" id="SSF54001">
    <property type="entry name" value="Cysteine proteinases"/>
    <property type="match status" value="1"/>
</dbReference>
<evidence type="ECO:0000256" key="1">
    <source>
        <dbReference type="ARBA" id="ARBA00004329"/>
    </source>
</evidence>
<dbReference type="PANTHER" id="PTHR22624">
    <property type="entry name" value="CYSTEINE PROTEASE ATG4"/>
    <property type="match status" value="1"/>
</dbReference>
<dbReference type="GO" id="GO:0008233">
    <property type="term" value="F:peptidase activity"/>
    <property type="evidence" value="ECO:0007669"/>
    <property type="project" value="UniProtKB-KW"/>
</dbReference>
<keyword evidence="9" id="KW-0072">Autophagy</keyword>
<protein>
    <recommendedName>
        <fullName evidence="11">Cysteine protease</fullName>
        <ecNumber evidence="11">3.4.22.-</ecNumber>
    </recommendedName>
</protein>
<evidence type="ECO:0000256" key="12">
    <source>
        <dbReference type="SAM" id="MobiDB-lite"/>
    </source>
</evidence>
<proteinExistence type="inferred from homology"/>
<dbReference type="PANTHER" id="PTHR22624:SF49">
    <property type="entry name" value="CYSTEINE PROTEASE"/>
    <property type="match status" value="1"/>
</dbReference>
<feature type="domain" description="Peptidase C54 catalytic" evidence="13">
    <location>
        <begin position="124"/>
        <end position="182"/>
    </location>
</feature>